<accession>A0ABQ4M925</accession>
<proteinExistence type="predicted"/>
<evidence type="ECO:0008006" key="3">
    <source>
        <dbReference type="Google" id="ProtNLM"/>
    </source>
</evidence>
<reference evidence="1 2" key="1">
    <citation type="submission" date="2021-03" db="EMBL/GenBank/DDBJ databases">
        <title>Antimicrobial resistance genes in bacteria isolated from Japanese honey, and their potential for conferring macrolide and lincosamide resistance in the American foulbrood pathogen Paenibacillus larvae.</title>
        <authorList>
            <person name="Okamoto M."/>
            <person name="Kumagai M."/>
            <person name="Kanamori H."/>
            <person name="Takamatsu D."/>
        </authorList>
    </citation>
    <scope>NUCLEOTIDE SEQUENCE [LARGE SCALE GENOMIC DNA]</scope>
    <source>
        <strain evidence="1 2">J42TS3</strain>
    </source>
</reference>
<dbReference type="EMBL" id="BOSL01000002">
    <property type="protein sequence ID" value="GIP51925.1"/>
    <property type="molecule type" value="Genomic_DNA"/>
</dbReference>
<sequence>MKKRMLLSLIALMVLACTFGLGYIVGNQSRDSEDPSSFNQAIRSKWVKEEQPPLPAISINGTAIEVARGGYSWCPSPGSCVSVDASIPELKAAIVPAGSVIDTTAPQGIKEFTLTNTSKDFSGDSYIVPETKGQYLYSIHCEWFLDQGQADYYFLVEVQ</sequence>
<comment type="caution">
    <text evidence="1">The sequence shown here is derived from an EMBL/GenBank/DDBJ whole genome shotgun (WGS) entry which is preliminary data.</text>
</comment>
<organism evidence="1 2">
    <name type="scientific">Paenibacillus vini</name>
    <dbReference type="NCBI Taxonomy" id="1476024"/>
    <lineage>
        <taxon>Bacteria</taxon>
        <taxon>Bacillati</taxon>
        <taxon>Bacillota</taxon>
        <taxon>Bacilli</taxon>
        <taxon>Bacillales</taxon>
        <taxon>Paenibacillaceae</taxon>
        <taxon>Paenibacillus</taxon>
    </lineage>
</organism>
<keyword evidence="2" id="KW-1185">Reference proteome</keyword>
<dbReference type="Proteomes" id="UP000679992">
    <property type="component" value="Unassembled WGS sequence"/>
</dbReference>
<name>A0ABQ4M925_9BACL</name>
<dbReference type="PROSITE" id="PS51257">
    <property type="entry name" value="PROKAR_LIPOPROTEIN"/>
    <property type="match status" value="1"/>
</dbReference>
<gene>
    <name evidence="1" type="ORF">J42TS3_09600</name>
</gene>
<dbReference type="RefSeq" id="WP_213653954.1">
    <property type="nucleotide sequence ID" value="NZ_BOSL01000002.1"/>
</dbReference>
<evidence type="ECO:0000313" key="2">
    <source>
        <dbReference type="Proteomes" id="UP000679992"/>
    </source>
</evidence>
<protein>
    <recommendedName>
        <fullName evidence="3">Lipoprotein</fullName>
    </recommendedName>
</protein>
<evidence type="ECO:0000313" key="1">
    <source>
        <dbReference type="EMBL" id="GIP51925.1"/>
    </source>
</evidence>